<evidence type="ECO:0000256" key="3">
    <source>
        <dbReference type="ARBA" id="ARBA00023242"/>
    </source>
</evidence>
<dbReference type="AlphaFoldDB" id="A0A915EN67"/>
<dbReference type="SUPFAM" id="SSF48371">
    <property type="entry name" value="ARM repeat"/>
    <property type="match status" value="1"/>
</dbReference>
<sequence length="791" mass="87371">MASNLPLLKFLLICCNSKWQQLVNAAFDILSNISTEINLTMEGSIFSEHLLLKTVSMGLFSDDKFQILRAIEIFTGLCNNKCNETLICEFAEEKILSRIFTLVTAKDILLCIITLESLYQMSELSRTSCEVISSHSSSIDILVNLATTDAASFGSSGLAGIKVVEIHGHTGQLQPYHVTQRSNHSMTPVPLLPVRPNSPATSRNIYSSPPPPSSPSLMRHHFAPPPSPLAVVRPPLASILLAQLVTVNRTSALKTFIPSGGMTSPPPAVQEVIAGMNSHTLSATTPIAIISPSQGQETKLERMTKNYIHEHCSAEEKAVSNRGEMYAHYVEHMQSHDMLSGSLQMFITQLKSCFPSITITHSPGSSVHSVEGIRFTKIVSNGNSQKTHNLASQHPLMQQMLSSPTLNGHADNTTSEESIPPKQKWSTKTSQPKITTKMRVPWQILSKIYKNDLQNDEGGEQKDVKLIMDDEDEQEEEISKNPKMEVPNGLITPVTLRGRKRGSTNGTPKTWSKKPKVISRTSTSSSLSSVPETTVTQTPAARNTTTATEPPAASRCTATNATVIDASQPSTSAPPGDYMCEWDCCGRFFNSGSAMLYHNAHHHLNSDEPNEGQENGCTTLLICKWPSCDGTPRSRWSMITHLQDHHCTEHQLQAALRTRREMGHYNYMAYLKQQLQKVKDISHHPGYSKFAAVEAIRRHAFSYMTKDLTDDSEGPVTRSMRLTSSLILRNIAKHSVEGRRKIRKHESHLSWMALSRMESSAALAQCLGELAQHSAFSNTAESELDIQQNNS</sequence>
<dbReference type="PANTHER" id="PTHR22970">
    <property type="entry name" value="AT-RICH INTERACTIVE DOMAIN-CONTAINING PROTEIN 2"/>
    <property type="match status" value="1"/>
</dbReference>
<accession>A0A915EN67</accession>
<dbReference type="WBParaSite" id="jg7130">
    <property type="protein sequence ID" value="jg7130"/>
    <property type="gene ID" value="jg7130"/>
</dbReference>
<evidence type="ECO:0000256" key="1">
    <source>
        <dbReference type="ARBA" id="ARBA00023015"/>
    </source>
</evidence>
<evidence type="ECO:0000313" key="7">
    <source>
        <dbReference type="Proteomes" id="UP000887574"/>
    </source>
</evidence>
<dbReference type="GO" id="GO:0008270">
    <property type="term" value="F:zinc ion binding"/>
    <property type="evidence" value="ECO:0007669"/>
    <property type="project" value="UniProtKB-KW"/>
</dbReference>
<dbReference type="PANTHER" id="PTHR22970:SF14">
    <property type="entry name" value="AT-RICH INTERACTIVE DOMAIN-CONTAINING PROTEIN 2"/>
    <property type="match status" value="1"/>
</dbReference>
<keyword evidence="1" id="KW-0805">Transcription regulation</keyword>
<reference evidence="8" key="1">
    <citation type="submission" date="2022-11" db="UniProtKB">
        <authorList>
            <consortium name="WormBaseParasite"/>
        </authorList>
    </citation>
    <scope>IDENTIFICATION</scope>
</reference>
<dbReference type="InterPro" id="IPR013087">
    <property type="entry name" value="Znf_C2H2_type"/>
</dbReference>
<dbReference type="InterPro" id="IPR036388">
    <property type="entry name" value="WH-like_DNA-bd_sf"/>
</dbReference>
<proteinExistence type="predicted"/>
<dbReference type="Proteomes" id="UP000887574">
    <property type="component" value="Unplaced"/>
</dbReference>
<keyword evidence="3" id="KW-0539">Nucleus</keyword>
<feature type="compositionally biased region" description="Polar residues" evidence="5">
    <location>
        <begin position="424"/>
        <end position="433"/>
    </location>
</feature>
<dbReference type="InterPro" id="IPR052406">
    <property type="entry name" value="Chromatin_Remodeling_Comp"/>
</dbReference>
<organism evidence="7 8">
    <name type="scientific">Ditylenchus dipsaci</name>
    <dbReference type="NCBI Taxonomy" id="166011"/>
    <lineage>
        <taxon>Eukaryota</taxon>
        <taxon>Metazoa</taxon>
        <taxon>Ecdysozoa</taxon>
        <taxon>Nematoda</taxon>
        <taxon>Chromadorea</taxon>
        <taxon>Rhabditida</taxon>
        <taxon>Tylenchina</taxon>
        <taxon>Tylenchomorpha</taxon>
        <taxon>Sphaerularioidea</taxon>
        <taxon>Anguinidae</taxon>
        <taxon>Anguininae</taxon>
        <taxon>Ditylenchus</taxon>
    </lineage>
</organism>
<keyword evidence="7" id="KW-1185">Reference proteome</keyword>
<feature type="region of interest" description="Disordered" evidence="5">
    <location>
        <begin position="470"/>
        <end position="489"/>
    </location>
</feature>
<feature type="compositionally biased region" description="Polar residues" evidence="5">
    <location>
        <begin position="537"/>
        <end position="548"/>
    </location>
</feature>
<evidence type="ECO:0000259" key="6">
    <source>
        <dbReference type="PROSITE" id="PS50157"/>
    </source>
</evidence>
<keyword evidence="4" id="KW-0863">Zinc-finger</keyword>
<evidence type="ECO:0000256" key="5">
    <source>
        <dbReference type="SAM" id="MobiDB-lite"/>
    </source>
</evidence>
<keyword evidence="4" id="KW-0862">Zinc</keyword>
<keyword evidence="4" id="KW-0479">Metal-binding</keyword>
<evidence type="ECO:0000256" key="2">
    <source>
        <dbReference type="ARBA" id="ARBA00023163"/>
    </source>
</evidence>
<evidence type="ECO:0000313" key="8">
    <source>
        <dbReference type="WBParaSite" id="jg7130"/>
    </source>
</evidence>
<dbReference type="PROSITE" id="PS00028">
    <property type="entry name" value="ZINC_FINGER_C2H2_1"/>
    <property type="match status" value="1"/>
</dbReference>
<feature type="compositionally biased region" description="Low complexity" evidence="5">
    <location>
        <begin position="518"/>
        <end position="536"/>
    </location>
</feature>
<dbReference type="Gene3D" id="1.10.10.10">
    <property type="entry name" value="Winged helix-like DNA-binding domain superfamily/Winged helix DNA-binding domain"/>
    <property type="match status" value="1"/>
</dbReference>
<dbReference type="SMART" id="SM00355">
    <property type="entry name" value="ZnF_C2H2"/>
    <property type="match status" value="2"/>
</dbReference>
<name>A0A915EN67_9BILA</name>
<evidence type="ECO:0000256" key="4">
    <source>
        <dbReference type="PROSITE-ProRule" id="PRU00042"/>
    </source>
</evidence>
<feature type="region of interest" description="Disordered" evidence="5">
    <location>
        <begin position="402"/>
        <end position="433"/>
    </location>
</feature>
<feature type="domain" description="C2H2-type" evidence="6">
    <location>
        <begin position="578"/>
        <end position="608"/>
    </location>
</feature>
<feature type="region of interest" description="Disordered" evidence="5">
    <location>
        <begin position="496"/>
        <end position="560"/>
    </location>
</feature>
<dbReference type="InterPro" id="IPR016024">
    <property type="entry name" value="ARM-type_fold"/>
</dbReference>
<dbReference type="PROSITE" id="PS50157">
    <property type="entry name" value="ZINC_FINGER_C2H2_2"/>
    <property type="match status" value="1"/>
</dbReference>
<keyword evidence="2" id="KW-0804">Transcription</keyword>
<feature type="compositionally biased region" description="Polar residues" evidence="5">
    <location>
        <begin position="402"/>
        <end position="417"/>
    </location>
</feature>
<protein>
    <submittedName>
        <fullName evidence="8">C2H2-type domain-containing protein</fullName>
    </submittedName>
</protein>